<dbReference type="InterPro" id="IPR023375">
    <property type="entry name" value="ADC_dom_sf"/>
</dbReference>
<dbReference type="PANTHER" id="PTHR39186:SF1">
    <property type="entry name" value="DUF2071 DOMAIN-CONTAINING PROTEIN"/>
    <property type="match status" value="1"/>
</dbReference>
<sequence length="246" mass="29100">MYVLQETNHRPYPIPSKKWIMRQKWSNVFFMHWPIQPELLQPYIPSSIEVDTYDGFAWLGVIIFNIDGIYLRGFPPVSFRPAFPEINLRTYVKCDNKPGIYFLSLDVDDWTSYTLAKRWLNVPYHPAKISIQKNVDTFHYESLRMGSSNTPIVCKGSFTPQSNIFHPNSDTIDHWLSERYCFFSNDQRSNMYCLDIHHHPWPLQKADAVIKKNDLFKPFSFHLEDEKPILHFSQGVEALIWNIKKL</sequence>
<dbReference type="Proteomes" id="UP000682713">
    <property type="component" value="Unassembled WGS sequence"/>
</dbReference>
<dbReference type="RefSeq" id="WP_213112513.1">
    <property type="nucleotide sequence ID" value="NZ_JAGYPJ010000001.1"/>
</dbReference>
<gene>
    <name evidence="1" type="ORF">KHA93_21080</name>
</gene>
<evidence type="ECO:0000313" key="1">
    <source>
        <dbReference type="EMBL" id="MBS4202106.1"/>
    </source>
</evidence>
<evidence type="ECO:0000313" key="2">
    <source>
        <dbReference type="Proteomes" id="UP000682713"/>
    </source>
</evidence>
<keyword evidence="2" id="KW-1185">Reference proteome</keyword>
<protein>
    <submittedName>
        <fullName evidence="1">DUF2071 domain-containing protein</fullName>
    </submittedName>
</protein>
<name>A0A942TPF3_9BACI</name>
<organism evidence="1 2">
    <name type="scientific">Lederbergia citrisecunda</name>
    <dbReference type="NCBI Taxonomy" id="2833583"/>
    <lineage>
        <taxon>Bacteria</taxon>
        <taxon>Bacillati</taxon>
        <taxon>Bacillota</taxon>
        <taxon>Bacilli</taxon>
        <taxon>Bacillales</taxon>
        <taxon>Bacillaceae</taxon>
        <taxon>Lederbergia</taxon>
    </lineage>
</organism>
<proteinExistence type="predicted"/>
<dbReference type="AlphaFoldDB" id="A0A942TPF3"/>
<dbReference type="InterPro" id="IPR018644">
    <property type="entry name" value="DUF2071"/>
</dbReference>
<dbReference type="EMBL" id="JAGYPJ010000001">
    <property type="protein sequence ID" value="MBS4202106.1"/>
    <property type="molecule type" value="Genomic_DNA"/>
</dbReference>
<dbReference type="Pfam" id="PF09844">
    <property type="entry name" value="DUF2071"/>
    <property type="match status" value="1"/>
</dbReference>
<dbReference type="PANTHER" id="PTHR39186">
    <property type="entry name" value="DUF2071 FAMILY PROTEIN"/>
    <property type="match status" value="1"/>
</dbReference>
<accession>A0A942TPF3</accession>
<comment type="caution">
    <text evidence="1">The sequence shown here is derived from an EMBL/GenBank/DDBJ whole genome shotgun (WGS) entry which is preliminary data.</text>
</comment>
<dbReference type="SUPFAM" id="SSF160104">
    <property type="entry name" value="Acetoacetate decarboxylase-like"/>
    <property type="match status" value="1"/>
</dbReference>
<reference evidence="1 2" key="1">
    <citation type="submission" date="2021-05" db="EMBL/GenBank/DDBJ databases">
        <title>Novel Bacillus species.</title>
        <authorList>
            <person name="Liu G."/>
        </authorList>
    </citation>
    <scope>NUCLEOTIDE SEQUENCE [LARGE SCALE GENOMIC DNA]</scope>
    <source>
        <strain evidence="1 2">FJAT-49732</strain>
    </source>
</reference>